<reference evidence="8" key="1">
    <citation type="submission" date="2015-10" db="EMBL/GenBank/DDBJ databases">
        <authorList>
            <person name="Crossman L.C."/>
        </authorList>
    </citation>
    <scope>NUCLEOTIDE SEQUENCE [LARGE SCALE GENOMIC DNA]</scope>
    <source>
        <strain evidence="8">20-2</strain>
    </source>
</reference>
<dbReference type="GeneID" id="77192181"/>
<reference evidence="2" key="2">
    <citation type="submission" date="2015-10" db="EMBL/GenBank/DDBJ databases">
        <authorList>
            <person name="Gilbert D.G."/>
        </authorList>
    </citation>
    <scope>NUCLEOTIDE SEQUENCE [LARGE SCALE GENOMIC DNA]</scope>
    <source>
        <strain evidence="2">20-2</strain>
    </source>
</reference>
<reference evidence="7 10" key="5">
    <citation type="submission" date="2020-07" db="EMBL/GenBank/DDBJ databases">
        <title>Genome sequence of Lactobacillus reuteri CNEI-KCA3 isolated from the faeces of a reared-broiler chicken, South-East Nigeria, reveals presence of CRISPR arrays.</title>
        <authorList>
            <person name="Anukam K.C."/>
            <person name="Ibezim C.N."/>
            <person name="BeecK W.V."/>
            <person name="Allonsius C."/>
            <person name="Broek M.D."/>
            <person name="Tuyaerts I."/>
            <person name="Attama A."/>
            <person name="Esimone C.O."/>
            <person name="Lebeer S."/>
        </authorList>
    </citation>
    <scope>NUCLEOTIDE SEQUENCE [LARGE SCALE GENOMIC DNA]</scope>
    <source>
        <strain evidence="7 10">CNEI-KCA3</strain>
    </source>
</reference>
<evidence type="ECO:0000313" key="11">
    <source>
        <dbReference type="Proteomes" id="UP000587270"/>
    </source>
</evidence>
<dbReference type="EMBL" id="JABAFN010000080">
    <property type="protein sequence ID" value="NME23174.1"/>
    <property type="molecule type" value="Genomic_DNA"/>
</dbReference>
<dbReference type="AlphaFoldDB" id="A0A0U5KJ56"/>
<sequence length="55" mass="6384">MITNEQRAHDIALTLLQSRAKDLKPIEAYHEYVNSLLPILKEIDKDFPNGIKEHL</sequence>
<reference evidence="1 9" key="3">
    <citation type="submission" date="2018-03" db="EMBL/GenBank/DDBJ databases">
        <title>Complete Genome Sequence of the Chinese traditional Highland Barley wine Isolate Lactobacillus reuteri WHH1689.</title>
        <authorList>
            <person name="Chen S."/>
            <person name="Chen L."/>
            <person name="Chen L."/>
            <person name="Li Y."/>
        </authorList>
    </citation>
    <scope>NUCLEOTIDE SEQUENCE [LARGE SCALE GENOMIC DNA]</scope>
    <source>
        <strain evidence="1 9">WHH1689</strain>
    </source>
</reference>
<evidence type="ECO:0000313" key="4">
    <source>
        <dbReference type="EMBL" id="MDD1381682.1"/>
    </source>
</evidence>
<evidence type="ECO:0000313" key="10">
    <source>
        <dbReference type="Proteomes" id="UP000510868"/>
    </source>
</evidence>
<dbReference type="Proteomes" id="UP000244369">
    <property type="component" value="Chromosome"/>
</dbReference>
<reference evidence="3" key="6">
    <citation type="submission" date="2021-10" db="EMBL/GenBank/DDBJ databases">
        <title>Evolutionary history and lifestyle of the vertebrate symbiont Limosilactobacillus reuteri.</title>
        <authorList>
            <person name="Zheng J."/>
            <person name="Li F."/>
            <person name="Gaenzle M."/>
            <person name="Walter J."/>
        </authorList>
    </citation>
    <scope>NUCLEOTIDE SEQUENCE</scope>
    <source>
        <strain evidence="3">GQ_1_3_1</strain>
    </source>
</reference>
<evidence type="ECO:0000313" key="6">
    <source>
        <dbReference type="EMBL" id="NME23174.1"/>
    </source>
</evidence>
<protein>
    <submittedName>
        <fullName evidence="2">Uncharacterized protein</fullName>
    </submittedName>
</protein>
<evidence type="ECO:0000313" key="2">
    <source>
        <dbReference type="EMBL" id="CUR40532.1"/>
    </source>
</evidence>
<dbReference type="Proteomes" id="UP001286376">
    <property type="component" value="Unassembled WGS sequence"/>
</dbReference>
<dbReference type="EMBL" id="LN887552">
    <property type="protein sequence ID" value="CUR40532.1"/>
    <property type="molecule type" value="Genomic_DNA"/>
</dbReference>
<accession>A0A0U5KJ56</accession>
<reference evidence="4" key="9">
    <citation type="submission" date="2023-02" db="EMBL/GenBank/DDBJ databases">
        <title>Complete genome sequence of Limosilactobacillus reuteri SRCM217616 isolated from Bos taurus feces.</title>
        <authorList>
            <person name="Yang H.-G."/>
            <person name="Kim J.-W."/>
            <person name="Ha G.-S."/>
            <person name="Yang H.-J."/>
            <person name="Jeong D.-Y."/>
        </authorList>
    </citation>
    <scope>NUCLEOTIDE SEQUENCE</scope>
    <source>
        <strain evidence="4">SRCM217616</strain>
    </source>
</reference>
<dbReference type="EMBL" id="JAOTNP010000013">
    <property type="protein sequence ID" value="MDV8946451.1"/>
    <property type="molecule type" value="Genomic_DNA"/>
</dbReference>
<dbReference type="Proteomes" id="UP001217945">
    <property type="component" value="Unassembled WGS sequence"/>
</dbReference>
<dbReference type="Proteomes" id="UP000587270">
    <property type="component" value="Unassembled WGS sequence"/>
</dbReference>
<dbReference type="EMBL" id="JAJGWB010000125">
    <property type="protein sequence ID" value="MCC4477857.1"/>
    <property type="molecule type" value="Genomic_DNA"/>
</dbReference>
<evidence type="ECO:0000313" key="3">
    <source>
        <dbReference type="EMBL" id="MCC4477857.1"/>
    </source>
</evidence>
<proteinExistence type="predicted"/>
<dbReference type="Proteomes" id="UP001198026">
    <property type="component" value="Unassembled WGS sequence"/>
</dbReference>
<evidence type="ECO:0000313" key="5">
    <source>
        <dbReference type="EMBL" id="MDV8946451.1"/>
    </source>
</evidence>
<dbReference type="RefSeq" id="WP_003664220.1">
    <property type="nucleotide sequence ID" value="NZ_CABFNG010000051.1"/>
</dbReference>
<gene>
    <name evidence="6" type="ORF">HF865_10955</name>
    <name evidence="7" type="ORF">HHK02_04625</name>
    <name evidence="3" type="ORF">LMB76_06450</name>
    <name evidence="2" type="ORF">LRLP16767_LR202_00590</name>
    <name evidence="1" type="ORF">LWHH1689_1458</name>
    <name evidence="5" type="ORF">NX099_03365</name>
    <name evidence="4" type="ORF">PSQ53_01585</name>
</gene>
<dbReference type="Proteomes" id="UP000235484">
    <property type="component" value="Unassembled WGS sequence"/>
</dbReference>
<reference evidence="6 11" key="4">
    <citation type="submission" date="2020-04" db="EMBL/GenBank/DDBJ databases">
        <authorList>
            <person name="Hitch T.C.A."/>
            <person name="Wylensek D."/>
            <person name="Clavel T."/>
        </authorList>
    </citation>
    <scope>NUCLEOTIDE SEQUENCE [LARGE SCALE GENOMIC DNA]</scope>
    <source>
        <strain evidence="6 11">WCA-386-APC-4I</strain>
    </source>
</reference>
<evidence type="ECO:0000313" key="12">
    <source>
        <dbReference type="Proteomes" id="UP001286376"/>
    </source>
</evidence>
<name>A0A0U5KJ56_LIMRT</name>
<reference evidence="5" key="8">
    <citation type="submission" date="2022-08" db="EMBL/GenBank/DDBJ databases">
        <authorList>
            <person name="Huang K."/>
        </authorList>
    </citation>
    <scope>NUCLEOTIDE SEQUENCE</scope>
    <source>
        <strain evidence="5">RGW1</strain>
    </source>
</reference>
<dbReference type="EMBL" id="JAQTKT010000001">
    <property type="protein sequence ID" value="MDD1381682.1"/>
    <property type="molecule type" value="Genomic_DNA"/>
</dbReference>
<reference evidence="5 12" key="7">
    <citation type="journal article" date="2022" name="Front. Cell. Infect. Microbiol.">
        <title>The probiotic and immunomodulation effects of Limosilactobacillus reuteri RGW1 isolated from calf feces.</title>
        <authorList>
            <person name="Huang K."/>
            <person name="Shi W."/>
            <person name="Yang B."/>
            <person name="Wang J."/>
        </authorList>
    </citation>
    <scope>NUCLEOTIDE SEQUENCE [LARGE SCALE GENOMIC DNA]</scope>
    <source>
        <strain evidence="5 12">RGW1</strain>
    </source>
</reference>
<evidence type="ECO:0000313" key="1">
    <source>
        <dbReference type="EMBL" id="AWD62760.1"/>
    </source>
</evidence>
<dbReference type="Proteomes" id="UP000510868">
    <property type="component" value="Chromosome"/>
</dbReference>
<evidence type="ECO:0000313" key="9">
    <source>
        <dbReference type="Proteomes" id="UP000244369"/>
    </source>
</evidence>
<evidence type="ECO:0000313" key="8">
    <source>
        <dbReference type="Proteomes" id="UP000235484"/>
    </source>
</evidence>
<dbReference type="EMBL" id="CP027805">
    <property type="protein sequence ID" value="AWD62760.1"/>
    <property type="molecule type" value="Genomic_DNA"/>
</dbReference>
<evidence type="ECO:0000313" key="7">
    <source>
        <dbReference type="EMBL" id="QLQ62586.1"/>
    </source>
</evidence>
<dbReference type="OMA" id="IAAYHEY"/>
<dbReference type="EMBL" id="CP059275">
    <property type="protein sequence ID" value="QLQ62586.1"/>
    <property type="molecule type" value="Genomic_DNA"/>
</dbReference>
<organism evidence="2 8">
    <name type="scientific">Limosilactobacillus reuteri</name>
    <name type="common">Lactobacillus reuteri</name>
    <dbReference type="NCBI Taxonomy" id="1598"/>
    <lineage>
        <taxon>Bacteria</taxon>
        <taxon>Bacillati</taxon>
        <taxon>Bacillota</taxon>
        <taxon>Bacilli</taxon>
        <taxon>Lactobacillales</taxon>
        <taxon>Lactobacillaceae</taxon>
        <taxon>Limosilactobacillus</taxon>
    </lineage>
</organism>